<dbReference type="STRING" id="708197.A0A166S5H6"/>
<evidence type="ECO:0000313" key="4">
    <source>
        <dbReference type="Proteomes" id="UP000076552"/>
    </source>
</evidence>
<evidence type="ECO:0000259" key="2">
    <source>
        <dbReference type="Pfam" id="PF10213"/>
    </source>
</evidence>
<dbReference type="InterPro" id="IPR019349">
    <property type="entry name" value="Ribosomal_mS35_mit"/>
</dbReference>
<dbReference type="EMBL" id="LFIV01000092">
    <property type="protein sequence ID" value="KZL70271.1"/>
    <property type="molecule type" value="Genomic_DNA"/>
</dbReference>
<feature type="compositionally biased region" description="Acidic residues" evidence="1">
    <location>
        <begin position="58"/>
        <end position="67"/>
    </location>
</feature>
<dbReference type="GO" id="GO:0003735">
    <property type="term" value="F:structural constituent of ribosome"/>
    <property type="evidence" value="ECO:0007669"/>
    <property type="project" value="InterPro"/>
</dbReference>
<gene>
    <name evidence="3" type="ORF">CT0861_11113</name>
</gene>
<name>A0A166S5H6_9PEZI</name>
<dbReference type="AlphaFoldDB" id="A0A166S5H6"/>
<evidence type="ECO:0000256" key="1">
    <source>
        <dbReference type="SAM" id="MobiDB-lite"/>
    </source>
</evidence>
<proteinExistence type="predicted"/>
<feature type="compositionally biased region" description="Basic residues" evidence="1">
    <location>
        <begin position="383"/>
        <end position="392"/>
    </location>
</feature>
<dbReference type="Proteomes" id="UP000076552">
    <property type="component" value="Unassembled WGS sequence"/>
</dbReference>
<organism evidence="3 4">
    <name type="scientific">Colletotrichum tofieldiae</name>
    <dbReference type="NCBI Taxonomy" id="708197"/>
    <lineage>
        <taxon>Eukaryota</taxon>
        <taxon>Fungi</taxon>
        <taxon>Dikarya</taxon>
        <taxon>Ascomycota</taxon>
        <taxon>Pezizomycotina</taxon>
        <taxon>Sordariomycetes</taxon>
        <taxon>Hypocreomycetidae</taxon>
        <taxon>Glomerellales</taxon>
        <taxon>Glomerellaceae</taxon>
        <taxon>Colletotrichum</taxon>
        <taxon>Colletotrichum spaethianum species complex</taxon>
    </lineage>
</organism>
<protein>
    <submittedName>
        <fullName evidence="3">37S ribosomal protein</fullName>
    </submittedName>
</protein>
<feature type="compositionally biased region" description="Low complexity" evidence="1">
    <location>
        <begin position="41"/>
        <end position="57"/>
    </location>
</feature>
<evidence type="ECO:0000313" key="3">
    <source>
        <dbReference type="EMBL" id="KZL70271.1"/>
    </source>
</evidence>
<dbReference type="InterPro" id="IPR039848">
    <property type="entry name" value="Ribosomal_mS35_mt"/>
</dbReference>
<sequence>MAAAGQAFRLCIRSCRRISTTPRIRVAVPRASTRQFAQTQRRTFAASSTRRAPPNDEGNPDGEEGEDGAISAPRETLEEMMQRLKPEELKALEGVKKLDPSAQQMSLEEFLEREMSQDEQKHERLFTPQEWKQVAAEGRPNRTSFWYDEDDPTAPTEDVADEFDEDDMTPMAHGKLDEIREHRHYHRIMAWEMPLLSKLAKPFEPPKEDEVLRFRYTTYMGEYHPAERKVVVQFSPADLRLSPVQADKLRKLAGPRYNPETDVIKMSSDKYEHQAQNKRYLSDLVDKLIETAKDPKDTFQDIPLDTRHHAFKNKPKFPKEWRMTEERRQELDAFRLRALEIDAGKQEDGRIVDGTEKIEQALATEEEETDEKAAQLVSARGRGGGKQKAARR</sequence>
<keyword evidence="3" id="KW-0689">Ribosomal protein</keyword>
<dbReference type="Pfam" id="PF10213">
    <property type="entry name" value="MRP-S28"/>
    <property type="match status" value="1"/>
</dbReference>
<feature type="region of interest" description="Disordered" evidence="1">
    <location>
        <begin position="362"/>
        <end position="392"/>
    </location>
</feature>
<dbReference type="GO" id="GO:0032543">
    <property type="term" value="P:mitochondrial translation"/>
    <property type="evidence" value="ECO:0007669"/>
    <property type="project" value="InterPro"/>
</dbReference>
<keyword evidence="3" id="KW-0687">Ribonucleoprotein</keyword>
<keyword evidence="4" id="KW-1185">Reference proteome</keyword>
<dbReference type="GO" id="GO:0005763">
    <property type="term" value="C:mitochondrial small ribosomal subunit"/>
    <property type="evidence" value="ECO:0007669"/>
    <property type="project" value="TreeGrafter"/>
</dbReference>
<dbReference type="PANTHER" id="PTHR13490">
    <property type="entry name" value="MITOCHONDRIAL 28S RIBOSOMAL PROTEIN S28"/>
    <property type="match status" value="1"/>
</dbReference>
<dbReference type="PANTHER" id="PTHR13490:SF0">
    <property type="entry name" value="SMALL RIBOSOMAL SUBUNIT PROTEIN MS35"/>
    <property type="match status" value="1"/>
</dbReference>
<accession>A0A166S5H6</accession>
<feature type="region of interest" description="Disordered" evidence="1">
    <location>
        <begin position="30"/>
        <end position="77"/>
    </location>
</feature>
<comment type="caution">
    <text evidence="3">The sequence shown here is derived from an EMBL/GenBank/DDBJ whole genome shotgun (WGS) entry which is preliminary data.</text>
</comment>
<feature type="domain" description="Small ribosomal subunit protein mS35 mitochondrial conserved" evidence="2">
    <location>
        <begin position="202"/>
        <end position="321"/>
    </location>
</feature>
<reference evidence="3 4" key="1">
    <citation type="submission" date="2015-06" db="EMBL/GenBank/DDBJ databases">
        <title>Survival trade-offs in plant roots during colonization by closely related pathogenic and mutualistic fungi.</title>
        <authorList>
            <person name="Hacquard S."/>
            <person name="Kracher B."/>
            <person name="Hiruma K."/>
            <person name="Weinman A."/>
            <person name="Muench P."/>
            <person name="Garrido Oter R."/>
            <person name="Ver Loren van Themaat E."/>
            <person name="Dallerey J.-F."/>
            <person name="Damm U."/>
            <person name="Henrissat B."/>
            <person name="Lespinet O."/>
            <person name="Thon M."/>
            <person name="Kemen E."/>
            <person name="McHardy A.C."/>
            <person name="Schulze-Lefert P."/>
            <person name="O'Connell R.J."/>
        </authorList>
    </citation>
    <scope>NUCLEOTIDE SEQUENCE [LARGE SCALE GENOMIC DNA]</scope>
    <source>
        <strain evidence="3 4">0861</strain>
    </source>
</reference>